<dbReference type="GO" id="GO:0005813">
    <property type="term" value="C:centrosome"/>
    <property type="evidence" value="ECO:0007669"/>
    <property type="project" value="TreeGrafter"/>
</dbReference>
<evidence type="ECO:0000256" key="7">
    <source>
        <dbReference type="RuleBase" id="RU000304"/>
    </source>
</evidence>
<dbReference type="GO" id="GO:0004674">
    <property type="term" value="F:protein serine/threonine kinase activity"/>
    <property type="evidence" value="ECO:0007669"/>
    <property type="project" value="UniProtKB-KW"/>
</dbReference>
<dbReference type="GO" id="GO:0000776">
    <property type="term" value="C:kinetochore"/>
    <property type="evidence" value="ECO:0007669"/>
    <property type="project" value="TreeGrafter"/>
</dbReference>
<evidence type="ECO:0000313" key="11">
    <source>
        <dbReference type="Proteomes" id="UP000887116"/>
    </source>
</evidence>
<evidence type="ECO:0000256" key="2">
    <source>
        <dbReference type="ARBA" id="ARBA00022679"/>
    </source>
</evidence>
<keyword evidence="8" id="KW-1133">Transmembrane helix</keyword>
<keyword evidence="11" id="KW-1185">Reference proteome</keyword>
<keyword evidence="3 6" id="KW-0547">Nucleotide-binding</keyword>
<keyword evidence="1 7" id="KW-0723">Serine/threonine-protein kinase</keyword>
<dbReference type="InterPro" id="IPR017441">
    <property type="entry name" value="Protein_kinase_ATP_BS"/>
</dbReference>
<evidence type="ECO:0000313" key="10">
    <source>
        <dbReference type="EMBL" id="GFR06461.1"/>
    </source>
</evidence>
<dbReference type="FunFam" id="3.30.200.20:FF:000042">
    <property type="entry name" value="Aurora kinase A"/>
    <property type="match status" value="1"/>
</dbReference>
<evidence type="ECO:0000256" key="4">
    <source>
        <dbReference type="ARBA" id="ARBA00022777"/>
    </source>
</evidence>
<gene>
    <name evidence="10" type="primary">PLK1</name>
    <name evidence="10" type="ORF">TNCT_152141</name>
</gene>
<sequence length="352" mass="40894">VEATLENIRNSFWIPSTRNVVRKILRTCITNRKVSTKSTQQLMVDLPAEEFSVRIIIEMDSGLSEIEVLSHYIEDPKTGITYKNCKFLGEGSFGKCYQVETIRTKRKYALKIISKQSMSKSIQSEMRIHSKLSHPFIVTFYRYFTDNLNWYLILEQCREETLAHMLTQRKVLTAPEVRYFMKQLAQACKYLHDKHIIHGDLKLQNIFLNDRMEIKVGDFGLSLKVKDGNKLHGVRGSYCYMAPEIFFRIGYDYKVDIWAIGIIMYVLMVGSLPFKGKKATIKEKVMAGVYHIPSRVTGSARNLITRLLDPNPAIRPKSHEILQDCFMTLPTPPRLPTSCLKRRPKFPYDFYL</sequence>
<feature type="domain" description="Protein kinase" evidence="9">
    <location>
        <begin position="82"/>
        <end position="327"/>
    </location>
</feature>
<evidence type="ECO:0000256" key="3">
    <source>
        <dbReference type="ARBA" id="ARBA00022741"/>
    </source>
</evidence>
<dbReference type="Proteomes" id="UP000887116">
    <property type="component" value="Unassembled WGS sequence"/>
</dbReference>
<dbReference type="PROSITE" id="PS50011">
    <property type="entry name" value="PROTEIN_KINASE_DOM"/>
    <property type="match status" value="1"/>
</dbReference>
<dbReference type="Gene3D" id="3.30.200.20">
    <property type="entry name" value="Phosphorylase Kinase, domain 1"/>
    <property type="match status" value="1"/>
</dbReference>
<reference evidence="10" key="1">
    <citation type="submission" date="2020-07" db="EMBL/GenBank/DDBJ databases">
        <title>Multicomponent nature underlies the extraordinary mechanical properties of spider dragline silk.</title>
        <authorList>
            <person name="Kono N."/>
            <person name="Nakamura H."/>
            <person name="Mori M."/>
            <person name="Yoshida Y."/>
            <person name="Ohtoshi R."/>
            <person name="Malay A.D."/>
            <person name="Moran D.A.P."/>
            <person name="Tomita M."/>
            <person name="Numata K."/>
            <person name="Arakawa K."/>
        </authorList>
    </citation>
    <scope>NUCLEOTIDE SEQUENCE</scope>
</reference>
<dbReference type="EMBL" id="BMAO01006151">
    <property type="protein sequence ID" value="GFR06461.1"/>
    <property type="molecule type" value="Genomic_DNA"/>
</dbReference>
<keyword evidence="4" id="KW-0418">Kinase</keyword>
<accession>A0A8X6LD55</accession>
<keyword evidence="5 6" id="KW-0067">ATP-binding</keyword>
<evidence type="ECO:0000256" key="5">
    <source>
        <dbReference type="ARBA" id="ARBA00022840"/>
    </source>
</evidence>
<dbReference type="Pfam" id="PF00069">
    <property type="entry name" value="Pkinase"/>
    <property type="match status" value="1"/>
</dbReference>
<dbReference type="InterPro" id="IPR008271">
    <property type="entry name" value="Ser/Thr_kinase_AS"/>
</dbReference>
<evidence type="ECO:0000259" key="9">
    <source>
        <dbReference type="PROSITE" id="PS50011"/>
    </source>
</evidence>
<dbReference type="PANTHER" id="PTHR24345:SF43">
    <property type="entry name" value="INACTIVE SERINE_THREONINE-PROTEIN KINASE PLK5"/>
    <property type="match status" value="1"/>
</dbReference>
<dbReference type="GO" id="GO:0005524">
    <property type="term" value="F:ATP binding"/>
    <property type="evidence" value="ECO:0007669"/>
    <property type="project" value="UniProtKB-UniRule"/>
</dbReference>
<dbReference type="PROSITE" id="PS00108">
    <property type="entry name" value="PROTEIN_KINASE_ST"/>
    <property type="match status" value="1"/>
</dbReference>
<dbReference type="SUPFAM" id="SSF56112">
    <property type="entry name" value="Protein kinase-like (PK-like)"/>
    <property type="match status" value="1"/>
</dbReference>
<comment type="caution">
    <text evidence="10">The sequence shown here is derived from an EMBL/GenBank/DDBJ whole genome shotgun (WGS) entry which is preliminary data.</text>
</comment>
<dbReference type="GO" id="GO:0005634">
    <property type="term" value="C:nucleus"/>
    <property type="evidence" value="ECO:0007669"/>
    <property type="project" value="TreeGrafter"/>
</dbReference>
<protein>
    <recommendedName>
        <fullName evidence="9">Protein kinase domain-containing protein</fullName>
    </recommendedName>
</protein>
<keyword evidence="8" id="KW-0812">Transmembrane</keyword>
<dbReference type="FunFam" id="1.10.510.10:FF:000571">
    <property type="entry name" value="Maternal embryonic leucine zipper kinase"/>
    <property type="match status" value="1"/>
</dbReference>
<keyword evidence="8" id="KW-0472">Membrane</keyword>
<name>A0A8X6LD55_TRICU</name>
<dbReference type="Gene3D" id="1.10.510.10">
    <property type="entry name" value="Transferase(Phosphotransferase) domain 1"/>
    <property type="match status" value="1"/>
</dbReference>
<dbReference type="InterPro" id="IPR000719">
    <property type="entry name" value="Prot_kinase_dom"/>
</dbReference>
<evidence type="ECO:0000256" key="1">
    <source>
        <dbReference type="ARBA" id="ARBA00022527"/>
    </source>
</evidence>
<dbReference type="SMART" id="SM00220">
    <property type="entry name" value="S_TKc"/>
    <property type="match status" value="1"/>
</dbReference>
<feature type="transmembrane region" description="Helical" evidence="8">
    <location>
        <begin position="257"/>
        <end position="274"/>
    </location>
</feature>
<dbReference type="AlphaFoldDB" id="A0A8X6LD55"/>
<dbReference type="GO" id="GO:0007052">
    <property type="term" value="P:mitotic spindle organization"/>
    <property type="evidence" value="ECO:0007669"/>
    <property type="project" value="TreeGrafter"/>
</dbReference>
<feature type="non-terminal residue" evidence="10">
    <location>
        <position position="1"/>
    </location>
</feature>
<keyword evidence="2" id="KW-0808">Transferase</keyword>
<comment type="similarity">
    <text evidence="7">Belongs to the protein kinase superfamily.</text>
</comment>
<dbReference type="GO" id="GO:0005737">
    <property type="term" value="C:cytoplasm"/>
    <property type="evidence" value="ECO:0007669"/>
    <property type="project" value="TreeGrafter"/>
</dbReference>
<dbReference type="OrthoDB" id="6431381at2759"/>
<dbReference type="GO" id="GO:0000922">
    <property type="term" value="C:spindle pole"/>
    <property type="evidence" value="ECO:0007669"/>
    <property type="project" value="TreeGrafter"/>
</dbReference>
<evidence type="ECO:0000256" key="6">
    <source>
        <dbReference type="PROSITE-ProRule" id="PRU10141"/>
    </source>
</evidence>
<dbReference type="InterPro" id="IPR011009">
    <property type="entry name" value="Kinase-like_dom_sf"/>
</dbReference>
<feature type="binding site" evidence="6">
    <location>
        <position position="111"/>
    </location>
    <ligand>
        <name>ATP</name>
        <dbReference type="ChEBI" id="CHEBI:30616"/>
    </ligand>
</feature>
<organism evidence="10 11">
    <name type="scientific">Trichonephila clavata</name>
    <name type="common">Joro spider</name>
    <name type="synonym">Nephila clavata</name>
    <dbReference type="NCBI Taxonomy" id="2740835"/>
    <lineage>
        <taxon>Eukaryota</taxon>
        <taxon>Metazoa</taxon>
        <taxon>Ecdysozoa</taxon>
        <taxon>Arthropoda</taxon>
        <taxon>Chelicerata</taxon>
        <taxon>Arachnida</taxon>
        <taxon>Araneae</taxon>
        <taxon>Araneomorphae</taxon>
        <taxon>Entelegynae</taxon>
        <taxon>Araneoidea</taxon>
        <taxon>Nephilidae</taxon>
        <taxon>Trichonephila</taxon>
    </lineage>
</organism>
<proteinExistence type="inferred from homology"/>
<dbReference type="PROSITE" id="PS00107">
    <property type="entry name" value="PROTEIN_KINASE_ATP"/>
    <property type="match status" value="1"/>
</dbReference>
<dbReference type="PANTHER" id="PTHR24345">
    <property type="entry name" value="SERINE/THREONINE-PROTEIN KINASE PLK"/>
    <property type="match status" value="1"/>
</dbReference>
<evidence type="ECO:0000256" key="8">
    <source>
        <dbReference type="SAM" id="Phobius"/>
    </source>
</evidence>